<keyword evidence="6" id="KW-1185">Reference proteome</keyword>
<keyword evidence="2" id="KW-0378">Hydrolase</keyword>
<gene>
    <name evidence="5" type="ORF">A0U89_08880</name>
</gene>
<sequence length="299" mass="33224">MSIPAPNSVTIAHLSDVHLPPPAAIPLRELRNKRLLSLMSWKKHRQHRHLGRLSDAVIADIAAHGPDMIANSGDLTNFGLPEEFVAGAAWLSSLPAPTCIVPGNHDCMVAQPWAEGLAHWSLWMTDRGKDFPYCRQIGDVVIIGINSGIPSPPFMAYGRVGRAQTRRLRDLLHRTRGLCRVVMIHHPPRPGLVVRRKSLLDQRYVAAALREAGAEIVLHGHSHDSTITTIPQSDIPLLGIASASLRSLKPWRQAAWNELTIHREENAWRIALAQHRILDEGGSEVAQRRVWQRPCEQAA</sequence>
<evidence type="ECO:0000313" key="6">
    <source>
        <dbReference type="Proteomes" id="UP000179145"/>
    </source>
</evidence>
<dbReference type="STRING" id="153496.A0U89_08880"/>
<dbReference type="Pfam" id="PF00149">
    <property type="entry name" value="Metallophos"/>
    <property type="match status" value="1"/>
</dbReference>
<evidence type="ECO:0000313" key="5">
    <source>
        <dbReference type="EMBL" id="AOX17226.1"/>
    </source>
</evidence>
<organism evidence="5 6">
    <name type="scientific">Kozakia baliensis</name>
    <dbReference type="NCBI Taxonomy" id="153496"/>
    <lineage>
        <taxon>Bacteria</taxon>
        <taxon>Pseudomonadati</taxon>
        <taxon>Pseudomonadota</taxon>
        <taxon>Alphaproteobacteria</taxon>
        <taxon>Acetobacterales</taxon>
        <taxon>Acetobacteraceae</taxon>
        <taxon>Kozakia</taxon>
    </lineage>
</organism>
<dbReference type="EMBL" id="CP014674">
    <property type="protein sequence ID" value="AOX17226.1"/>
    <property type="molecule type" value="Genomic_DNA"/>
</dbReference>
<dbReference type="eggNOG" id="COG1409">
    <property type="taxonomic scope" value="Bacteria"/>
</dbReference>
<dbReference type="Proteomes" id="UP000179145">
    <property type="component" value="Chromosome"/>
</dbReference>
<protein>
    <submittedName>
        <fullName evidence="5">Uncharacterized protein</fullName>
    </submittedName>
</protein>
<dbReference type="OrthoDB" id="9794568at2"/>
<dbReference type="RefSeq" id="WP_070402877.1">
    <property type="nucleotide sequence ID" value="NZ_BJVW01000001.1"/>
</dbReference>
<keyword evidence="1" id="KW-0479">Metal-binding</keyword>
<accession>A0A1D8UUA7</accession>
<dbReference type="Gene3D" id="3.60.21.10">
    <property type="match status" value="1"/>
</dbReference>
<dbReference type="PANTHER" id="PTHR42988:SF2">
    <property type="entry name" value="CYCLIC NUCLEOTIDE PHOSPHODIESTERASE CBUA0032-RELATED"/>
    <property type="match status" value="1"/>
</dbReference>
<dbReference type="AlphaFoldDB" id="A0A1D8UUA7"/>
<dbReference type="InterPro" id="IPR004843">
    <property type="entry name" value="Calcineurin-like_PHP"/>
</dbReference>
<evidence type="ECO:0000256" key="2">
    <source>
        <dbReference type="ARBA" id="ARBA00022801"/>
    </source>
</evidence>
<dbReference type="GO" id="GO:0046872">
    <property type="term" value="F:metal ion binding"/>
    <property type="evidence" value="ECO:0007669"/>
    <property type="project" value="UniProtKB-KW"/>
</dbReference>
<dbReference type="InterPro" id="IPR029052">
    <property type="entry name" value="Metallo-depent_PP-like"/>
</dbReference>
<evidence type="ECO:0000256" key="1">
    <source>
        <dbReference type="ARBA" id="ARBA00022723"/>
    </source>
</evidence>
<dbReference type="CDD" id="cd00838">
    <property type="entry name" value="MPP_superfamily"/>
    <property type="match status" value="1"/>
</dbReference>
<dbReference type="InterPro" id="IPR050884">
    <property type="entry name" value="CNP_phosphodiesterase-III"/>
</dbReference>
<keyword evidence="3" id="KW-0408">Iron</keyword>
<dbReference type="SUPFAM" id="SSF56300">
    <property type="entry name" value="Metallo-dependent phosphatases"/>
    <property type="match status" value="1"/>
</dbReference>
<comment type="similarity">
    <text evidence="4">Belongs to the cyclic nucleotide phosphodiesterase class-III family.</text>
</comment>
<reference evidence="5 6" key="1">
    <citation type="journal article" date="2016" name="Microb. Cell Fact.">
        <title>Dissection of exopolysaccharide biosynthesis in Kozakia baliensis.</title>
        <authorList>
            <person name="Brandt J.U."/>
            <person name="Jakob F."/>
            <person name="Behr J."/>
            <person name="Geissler A.J."/>
            <person name="Vogel R.F."/>
        </authorList>
    </citation>
    <scope>NUCLEOTIDE SEQUENCE [LARGE SCALE GENOMIC DNA]</scope>
    <source>
        <strain evidence="5 6">DSM 14400</strain>
    </source>
</reference>
<dbReference type="PANTHER" id="PTHR42988">
    <property type="entry name" value="PHOSPHOHYDROLASE"/>
    <property type="match status" value="1"/>
</dbReference>
<evidence type="ECO:0000256" key="4">
    <source>
        <dbReference type="ARBA" id="ARBA00025742"/>
    </source>
</evidence>
<dbReference type="GO" id="GO:0016787">
    <property type="term" value="F:hydrolase activity"/>
    <property type="evidence" value="ECO:0007669"/>
    <property type="project" value="UniProtKB-KW"/>
</dbReference>
<name>A0A1D8UUA7_9PROT</name>
<proteinExistence type="inferred from homology"/>
<evidence type="ECO:0000256" key="3">
    <source>
        <dbReference type="ARBA" id="ARBA00023004"/>
    </source>
</evidence>
<dbReference type="KEGG" id="kba:A0U89_08880"/>